<reference evidence="3" key="1">
    <citation type="submission" date="2011-07" db="EMBL/GenBank/DDBJ databases">
        <authorList>
            <consortium name="Caenorhabditis brenneri Sequencing and Analysis Consortium"/>
            <person name="Wilson R.K."/>
        </authorList>
    </citation>
    <scope>NUCLEOTIDE SEQUENCE [LARGE SCALE GENOMIC DNA]</scope>
    <source>
        <strain evidence="3">PB2801</strain>
    </source>
</reference>
<dbReference type="OrthoDB" id="5830628at2759"/>
<evidence type="ECO:0000313" key="2">
    <source>
        <dbReference type="EMBL" id="EGT56139.1"/>
    </source>
</evidence>
<dbReference type="Proteomes" id="UP000008068">
    <property type="component" value="Unassembled WGS sequence"/>
</dbReference>
<dbReference type="InParanoid" id="G0NAE9"/>
<sequence length="321" mass="36163">MDEPLDDIDAMLEGAMNSGNDEKNHQNGGAEKTNRSRSSNWVSYGGDNDMYFRQWRLPSVNPVLDEKLDRDFQDAVAKKEQMIQEQLERRKKHSQKYDQKFHELNIKFLREPTELELKSARDNLEKEFASPSSTARMVPFEERLRPRQNPIFGEKMAGLKSLVSPPTTSAKSSVSTPKDPSFSAHETVFYAQAHGSLNLHHYNESRPSCAFSGNNGATSTPVAKSNHFFAGGIQEEEGDDSVFENSKFVTAMESPIQPPQQMLSLVLKNVFFDGKSSAPRAMTKLEKLHEDSKLVRKAQECGPAVDDDERGHIRAKSKRSI</sequence>
<keyword evidence="3" id="KW-1185">Reference proteome</keyword>
<dbReference type="EMBL" id="GL379854">
    <property type="protein sequence ID" value="EGT56139.1"/>
    <property type="molecule type" value="Genomic_DNA"/>
</dbReference>
<feature type="compositionally biased region" description="Acidic residues" evidence="1">
    <location>
        <begin position="1"/>
        <end position="10"/>
    </location>
</feature>
<accession>G0NAE9</accession>
<evidence type="ECO:0000313" key="3">
    <source>
        <dbReference type="Proteomes" id="UP000008068"/>
    </source>
</evidence>
<feature type="region of interest" description="Disordered" evidence="1">
    <location>
        <begin position="299"/>
        <end position="321"/>
    </location>
</feature>
<name>G0NAE9_CAEBE</name>
<gene>
    <name evidence="2" type="ORF">CAEBREN_17775</name>
</gene>
<protein>
    <submittedName>
        <fullName evidence="2">Uncharacterized protein</fullName>
    </submittedName>
</protein>
<dbReference type="eggNOG" id="ENOG502SDTY">
    <property type="taxonomic scope" value="Eukaryota"/>
</dbReference>
<organism evidence="3">
    <name type="scientific">Caenorhabditis brenneri</name>
    <name type="common">Nematode worm</name>
    <dbReference type="NCBI Taxonomy" id="135651"/>
    <lineage>
        <taxon>Eukaryota</taxon>
        <taxon>Metazoa</taxon>
        <taxon>Ecdysozoa</taxon>
        <taxon>Nematoda</taxon>
        <taxon>Chromadorea</taxon>
        <taxon>Rhabditida</taxon>
        <taxon>Rhabditina</taxon>
        <taxon>Rhabditomorpha</taxon>
        <taxon>Rhabditoidea</taxon>
        <taxon>Rhabditidae</taxon>
        <taxon>Peloderinae</taxon>
        <taxon>Caenorhabditis</taxon>
    </lineage>
</organism>
<proteinExistence type="predicted"/>
<dbReference type="HOGENOM" id="CLU_866626_0_0_1"/>
<dbReference type="AlphaFoldDB" id="G0NAE9"/>
<feature type="region of interest" description="Disordered" evidence="1">
    <location>
        <begin position="1"/>
        <end position="41"/>
    </location>
</feature>
<evidence type="ECO:0000256" key="1">
    <source>
        <dbReference type="SAM" id="MobiDB-lite"/>
    </source>
</evidence>